<proteinExistence type="predicted"/>
<evidence type="ECO:0000313" key="3">
    <source>
        <dbReference type="Proteomes" id="UP000249794"/>
    </source>
</evidence>
<sequence>MIATAPLHTPPVPPAQNGAYWQWRDYRVHYVQALAPNSHDPNSSASKPPLLLIHGFGASTDHWRKNIAELQADFDTYALDLIGFGRSSKPSSGYSPDLWRDQIADFITHIIGRPAVVAGNSIGGYSSLYTGATRPDAAIGVCMLNGVGSFSEQQSDEAANPLQKAIGELVKTVVLSPVPSWVIFQFVRNKSYIRKTLEQVYVNKAEVSDQLIEDVYRPATDPEASAAFAALFKAERGEYVDTLLEKMRCPLLLIWGDADPWMDTYARGALFQQHYSRLEEHHLNAGHCPHDDDPVAVNALLREWVLNTVVGGSYETANSLSQWVPLG</sequence>
<dbReference type="Pfam" id="PF12697">
    <property type="entry name" value="Abhydrolase_6"/>
    <property type="match status" value="1"/>
</dbReference>
<organism evidence="2 3">
    <name type="scientific">Phormidesmis priestleyi</name>
    <dbReference type="NCBI Taxonomy" id="268141"/>
    <lineage>
        <taxon>Bacteria</taxon>
        <taxon>Bacillati</taxon>
        <taxon>Cyanobacteriota</taxon>
        <taxon>Cyanophyceae</taxon>
        <taxon>Leptolyngbyales</taxon>
        <taxon>Leptolyngbyaceae</taxon>
        <taxon>Phormidesmis</taxon>
    </lineage>
</organism>
<reference evidence="3" key="1">
    <citation type="submission" date="2018-04" db="EMBL/GenBank/DDBJ databases">
        <authorList>
            <person name="Cornet L."/>
        </authorList>
    </citation>
    <scope>NUCLEOTIDE SEQUENCE [LARGE SCALE GENOMIC DNA]</scope>
</reference>
<keyword evidence="2" id="KW-0378">Hydrolase</keyword>
<name>A0A2W4WYN4_9CYAN</name>
<gene>
    <name evidence="2" type="ORF">DCF15_16080</name>
</gene>
<dbReference type="InterPro" id="IPR029058">
    <property type="entry name" value="AB_hydrolase_fold"/>
</dbReference>
<dbReference type="InterPro" id="IPR000073">
    <property type="entry name" value="AB_hydrolase_1"/>
</dbReference>
<dbReference type="Proteomes" id="UP000249794">
    <property type="component" value="Unassembled WGS sequence"/>
</dbReference>
<dbReference type="EMBL" id="QBMP01000194">
    <property type="protein sequence ID" value="PZO50253.1"/>
    <property type="molecule type" value="Genomic_DNA"/>
</dbReference>
<dbReference type="PANTHER" id="PTHR46438:SF2">
    <property type="entry name" value="ALPHA_BETA-HYDROLASES SUPERFAMILY PROTEIN"/>
    <property type="match status" value="1"/>
</dbReference>
<dbReference type="PANTHER" id="PTHR46438">
    <property type="entry name" value="ALPHA/BETA-HYDROLASES SUPERFAMILY PROTEIN"/>
    <property type="match status" value="1"/>
</dbReference>
<reference evidence="2 3" key="2">
    <citation type="submission" date="2018-06" db="EMBL/GenBank/DDBJ databases">
        <title>Metagenomic assembly of (sub)arctic Cyanobacteria and their associated microbiome from non-axenic cultures.</title>
        <authorList>
            <person name="Baurain D."/>
        </authorList>
    </citation>
    <scope>NUCLEOTIDE SEQUENCE [LARGE SCALE GENOMIC DNA]</scope>
    <source>
        <strain evidence="2">ULC027bin1</strain>
    </source>
</reference>
<comment type="caution">
    <text evidence="2">The sequence shown here is derived from an EMBL/GenBank/DDBJ whole genome shotgun (WGS) entry which is preliminary data.</text>
</comment>
<evidence type="ECO:0000259" key="1">
    <source>
        <dbReference type="Pfam" id="PF12697"/>
    </source>
</evidence>
<dbReference type="SUPFAM" id="SSF53474">
    <property type="entry name" value="alpha/beta-Hydrolases"/>
    <property type="match status" value="1"/>
</dbReference>
<dbReference type="Gene3D" id="3.40.50.1820">
    <property type="entry name" value="alpha/beta hydrolase"/>
    <property type="match status" value="1"/>
</dbReference>
<dbReference type="AlphaFoldDB" id="A0A2W4WYN4"/>
<feature type="domain" description="AB hydrolase-1" evidence="1">
    <location>
        <begin position="50"/>
        <end position="299"/>
    </location>
</feature>
<accession>A0A2W4WYN4</accession>
<protein>
    <submittedName>
        <fullName evidence="2">Alpha/beta hydrolase</fullName>
    </submittedName>
</protein>
<dbReference type="GO" id="GO:0016787">
    <property type="term" value="F:hydrolase activity"/>
    <property type="evidence" value="ECO:0007669"/>
    <property type="project" value="UniProtKB-KW"/>
</dbReference>
<evidence type="ECO:0000313" key="2">
    <source>
        <dbReference type="EMBL" id="PZO50253.1"/>
    </source>
</evidence>